<feature type="chain" id="PRO_5046793014" evidence="3">
    <location>
        <begin position="30"/>
        <end position="231"/>
    </location>
</feature>
<protein>
    <submittedName>
        <fullName evidence="5">YcnI family protein</fullName>
    </submittedName>
</protein>
<keyword evidence="3" id="KW-0732">Signal</keyword>
<dbReference type="CDD" id="cd08545">
    <property type="entry name" value="YcnI_like"/>
    <property type="match status" value="1"/>
</dbReference>
<accession>A0ABW2AWI0</accession>
<dbReference type="Pfam" id="PF07987">
    <property type="entry name" value="DUF1775"/>
    <property type="match status" value="1"/>
</dbReference>
<dbReference type="InterPro" id="IPR038507">
    <property type="entry name" value="YcnI-like_sf"/>
</dbReference>
<evidence type="ECO:0000256" key="1">
    <source>
        <dbReference type="SAM" id="MobiDB-lite"/>
    </source>
</evidence>
<feature type="transmembrane region" description="Helical" evidence="2">
    <location>
        <begin position="205"/>
        <end position="225"/>
    </location>
</feature>
<dbReference type="PROSITE" id="PS51257">
    <property type="entry name" value="PROKAR_LIPOPROTEIN"/>
    <property type="match status" value="1"/>
</dbReference>
<evidence type="ECO:0000256" key="3">
    <source>
        <dbReference type="SAM" id="SignalP"/>
    </source>
</evidence>
<proteinExistence type="predicted"/>
<sequence>MPLLVVRRSLATAATAAVLLAGSCAVAEAHVRVTPDTAAPGSYVTLTFKVPTESASASTTKLEVDLPTDHPFGSVSYQPVPGWTTVVTTGKLAKPVTTDDGEITHAPTKLVWTASADAAIKPGQFQTFAISVGPVPDTGKLALPAHQTYSDGSVVNWDQQQTGSQEPEHPSPVLYITDPAPDTSPSAAPTVIATPAATSDTSARWFGVGGIVLGAAGLVAAVWALTRRPRA</sequence>
<evidence type="ECO:0000259" key="4">
    <source>
        <dbReference type="Pfam" id="PF07987"/>
    </source>
</evidence>
<dbReference type="Proteomes" id="UP001596356">
    <property type="component" value="Unassembled WGS sequence"/>
</dbReference>
<feature type="region of interest" description="Disordered" evidence="1">
    <location>
        <begin position="158"/>
        <end position="190"/>
    </location>
</feature>
<dbReference type="InterPro" id="IPR012533">
    <property type="entry name" value="YcnI-copper_dom"/>
</dbReference>
<dbReference type="EMBL" id="JBHSWJ010000002">
    <property type="protein sequence ID" value="MFC6715407.1"/>
    <property type="molecule type" value="Genomic_DNA"/>
</dbReference>
<dbReference type="RefSeq" id="WP_377824501.1">
    <property type="nucleotide sequence ID" value="NZ_JBHSWJ010000002.1"/>
</dbReference>
<comment type="caution">
    <text evidence="5">The sequence shown here is derived from an EMBL/GenBank/DDBJ whole genome shotgun (WGS) entry which is preliminary data.</text>
</comment>
<keyword evidence="2" id="KW-0472">Membrane</keyword>
<feature type="domain" description="YncI copper-binding" evidence="4">
    <location>
        <begin position="30"/>
        <end position="175"/>
    </location>
</feature>
<keyword evidence="2" id="KW-0812">Transmembrane</keyword>
<dbReference type="Gene3D" id="2.60.40.2230">
    <property type="entry name" value="Uncharacterised protein YcnI-like PF07987, DUF1775"/>
    <property type="match status" value="1"/>
</dbReference>
<organism evidence="5 6">
    <name type="scientific">Branchiibius cervicis</name>
    <dbReference type="NCBI Taxonomy" id="908252"/>
    <lineage>
        <taxon>Bacteria</taxon>
        <taxon>Bacillati</taxon>
        <taxon>Actinomycetota</taxon>
        <taxon>Actinomycetes</taxon>
        <taxon>Micrococcales</taxon>
        <taxon>Dermacoccaceae</taxon>
        <taxon>Branchiibius</taxon>
    </lineage>
</organism>
<reference evidence="6" key="1">
    <citation type="journal article" date="2019" name="Int. J. Syst. Evol. Microbiol.">
        <title>The Global Catalogue of Microorganisms (GCM) 10K type strain sequencing project: providing services to taxonomists for standard genome sequencing and annotation.</title>
        <authorList>
            <consortium name="The Broad Institute Genomics Platform"/>
            <consortium name="The Broad Institute Genome Sequencing Center for Infectious Disease"/>
            <person name="Wu L."/>
            <person name="Ma J."/>
        </authorList>
    </citation>
    <scope>NUCLEOTIDE SEQUENCE [LARGE SCALE GENOMIC DNA]</scope>
    <source>
        <strain evidence="6">NBRC 106593</strain>
    </source>
</reference>
<feature type="signal peptide" evidence="3">
    <location>
        <begin position="1"/>
        <end position="29"/>
    </location>
</feature>
<keyword evidence="6" id="KW-1185">Reference proteome</keyword>
<evidence type="ECO:0000256" key="2">
    <source>
        <dbReference type="SAM" id="Phobius"/>
    </source>
</evidence>
<evidence type="ECO:0000313" key="5">
    <source>
        <dbReference type="EMBL" id="MFC6715407.1"/>
    </source>
</evidence>
<evidence type="ECO:0000313" key="6">
    <source>
        <dbReference type="Proteomes" id="UP001596356"/>
    </source>
</evidence>
<name>A0ABW2AWI0_9MICO</name>
<gene>
    <name evidence="5" type="ORF">ACFQBT_16945</name>
</gene>
<keyword evidence="2" id="KW-1133">Transmembrane helix</keyword>
<feature type="compositionally biased region" description="Low complexity" evidence="1">
    <location>
        <begin position="177"/>
        <end position="190"/>
    </location>
</feature>